<feature type="region of interest" description="Disordered" evidence="1">
    <location>
        <begin position="425"/>
        <end position="459"/>
    </location>
</feature>
<keyword evidence="3" id="KW-1185">Reference proteome</keyword>
<comment type="caution">
    <text evidence="2">The sequence shown here is derived from an EMBL/GenBank/DDBJ whole genome shotgun (WGS) entry which is preliminary data.</text>
</comment>
<name>A0AA40DUR7_9PEZI</name>
<reference evidence="2" key="1">
    <citation type="submission" date="2023-06" db="EMBL/GenBank/DDBJ databases">
        <title>Genome-scale phylogeny and comparative genomics of the fungal order Sordariales.</title>
        <authorList>
            <consortium name="Lawrence Berkeley National Laboratory"/>
            <person name="Hensen N."/>
            <person name="Bonometti L."/>
            <person name="Westerberg I."/>
            <person name="Brannstrom I.O."/>
            <person name="Guillou S."/>
            <person name="Cros-Aarteil S."/>
            <person name="Calhoun S."/>
            <person name="Haridas S."/>
            <person name="Kuo A."/>
            <person name="Mondo S."/>
            <person name="Pangilinan J."/>
            <person name="Riley R."/>
            <person name="LaButti K."/>
            <person name="Andreopoulos B."/>
            <person name="Lipzen A."/>
            <person name="Chen C."/>
            <person name="Yanf M."/>
            <person name="Daum C."/>
            <person name="Ng V."/>
            <person name="Clum A."/>
            <person name="Steindorff A."/>
            <person name="Ohm R."/>
            <person name="Martin F."/>
            <person name="Silar P."/>
            <person name="Natvig D."/>
            <person name="Lalanne C."/>
            <person name="Gautier V."/>
            <person name="Ament-velasquez S.L."/>
            <person name="Kruys A."/>
            <person name="Hutchinson M.I."/>
            <person name="Powell A.J."/>
            <person name="Barry K."/>
            <person name="Miller A.N."/>
            <person name="Grigoriev I.V."/>
            <person name="Debuchy R."/>
            <person name="Gladieux P."/>
            <person name="Thoren M.H."/>
            <person name="Johannesson H."/>
        </authorList>
    </citation>
    <scope>NUCLEOTIDE SEQUENCE</scope>
    <source>
        <strain evidence="2">SMH2392-1A</strain>
    </source>
</reference>
<organism evidence="2 3">
    <name type="scientific">Lasiosphaeria miniovina</name>
    <dbReference type="NCBI Taxonomy" id="1954250"/>
    <lineage>
        <taxon>Eukaryota</taxon>
        <taxon>Fungi</taxon>
        <taxon>Dikarya</taxon>
        <taxon>Ascomycota</taxon>
        <taxon>Pezizomycotina</taxon>
        <taxon>Sordariomycetes</taxon>
        <taxon>Sordariomycetidae</taxon>
        <taxon>Sordariales</taxon>
        <taxon>Lasiosphaeriaceae</taxon>
        <taxon>Lasiosphaeria</taxon>
    </lineage>
</organism>
<feature type="compositionally biased region" description="Basic and acidic residues" evidence="1">
    <location>
        <begin position="341"/>
        <end position="359"/>
    </location>
</feature>
<feature type="compositionally biased region" description="Basic and acidic residues" evidence="1">
    <location>
        <begin position="438"/>
        <end position="459"/>
    </location>
</feature>
<sequence>MPPSRISGCADHEMAQPFSEKRKLAGTGPRQPREVSPLVISLHSDDDLVDDDLVAVAVSSGKKKPAPSAPSTEKKKRGLPLFGTSLPPLKRQILDDSARFATQFEAAPLLASHAGTGLDLFRLPSSSAAAIATAAAEPVAPQQAANQEAPSSRAVLLRRGLRDEVSRLKEELKESTGMPNQSTEKQQQQEKELLNLQQQVHELQQQLQDREQELVRSYQASQGPIVAIDDKIDKLDSQNAVEDLRGIKAELEKNETELQDVRADLADREEVIKSLSDMFDARAEMRQFNGGRSVSPQTELDVALMTNKHLENYVSDLTDQHEKKFAAQKGQHKQELAAQKEQNKQELDAQKEQHKQELAAEKAKYERRLLDQNVRFEGEKHLYILQVESQQAEAAKMRQDMEAARLAHSEDIRQLRSENQLLAEQKHQAEQQALQVKEQQRQAEEGRREAVSQHADDKAPWEARLSKANITIAQRNSKRLEERRLSLSQVEKERLVRDGKQFASENKKLAKDNAALTKKVTDLTNIVNSKTNKAMTKHIEGQILQARQGELQAQSERQELAARYDAIFARLVDALAHNSRLKDQLDECDVKIQ</sequence>
<feature type="region of interest" description="Disordered" evidence="1">
    <location>
        <begin position="59"/>
        <end position="85"/>
    </location>
</feature>
<feature type="region of interest" description="Disordered" evidence="1">
    <location>
        <begin position="169"/>
        <end position="189"/>
    </location>
</feature>
<dbReference type="Proteomes" id="UP001172101">
    <property type="component" value="Unassembled WGS sequence"/>
</dbReference>
<gene>
    <name evidence="2" type="ORF">B0T26DRAFT_386342</name>
</gene>
<dbReference type="EMBL" id="JAUIRO010000005">
    <property type="protein sequence ID" value="KAK0714172.1"/>
    <property type="molecule type" value="Genomic_DNA"/>
</dbReference>
<accession>A0AA40DUR7</accession>
<feature type="compositionally biased region" description="Basic and acidic residues" evidence="1">
    <location>
        <begin position="10"/>
        <end position="23"/>
    </location>
</feature>
<evidence type="ECO:0000313" key="3">
    <source>
        <dbReference type="Proteomes" id="UP001172101"/>
    </source>
</evidence>
<feature type="region of interest" description="Disordered" evidence="1">
    <location>
        <begin position="324"/>
        <end position="359"/>
    </location>
</feature>
<proteinExistence type="predicted"/>
<dbReference type="GeneID" id="85318010"/>
<feature type="region of interest" description="Disordered" evidence="1">
    <location>
        <begin position="1"/>
        <end position="35"/>
    </location>
</feature>
<evidence type="ECO:0000313" key="2">
    <source>
        <dbReference type="EMBL" id="KAK0714172.1"/>
    </source>
</evidence>
<dbReference type="AlphaFoldDB" id="A0AA40DUR7"/>
<dbReference type="RefSeq" id="XP_060295494.1">
    <property type="nucleotide sequence ID" value="XM_060434740.1"/>
</dbReference>
<protein>
    <submittedName>
        <fullName evidence="2">Uncharacterized protein</fullName>
    </submittedName>
</protein>
<evidence type="ECO:0000256" key="1">
    <source>
        <dbReference type="SAM" id="MobiDB-lite"/>
    </source>
</evidence>